<gene>
    <name evidence="3" type="primary">pdaB</name>
    <name evidence="3" type="ORF">DS031_20575</name>
</gene>
<dbReference type="EMBL" id="QOCW01000030">
    <property type="protein sequence ID" value="RBW67796.1"/>
    <property type="molecule type" value="Genomic_DNA"/>
</dbReference>
<keyword evidence="1" id="KW-0812">Transmembrane</keyword>
<dbReference type="GO" id="GO:0016810">
    <property type="term" value="F:hydrolase activity, acting on carbon-nitrogen (but not peptide) bonds"/>
    <property type="evidence" value="ECO:0007669"/>
    <property type="project" value="InterPro"/>
</dbReference>
<dbReference type="GO" id="GO:0005975">
    <property type="term" value="P:carbohydrate metabolic process"/>
    <property type="evidence" value="ECO:0007669"/>
    <property type="project" value="InterPro"/>
</dbReference>
<dbReference type="Gene3D" id="3.20.20.370">
    <property type="entry name" value="Glycoside hydrolase/deacetylase"/>
    <property type="match status" value="1"/>
</dbReference>
<dbReference type="InterPro" id="IPR050248">
    <property type="entry name" value="Polysacc_deacetylase_ArnD"/>
</dbReference>
<organism evidence="3 4">
    <name type="scientific">Bacillus taeanensis</name>
    <dbReference type="NCBI Taxonomy" id="273032"/>
    <lineage>
        <taxon>Bacteria</taxon>
        <taxon>Bacillati</taxon>
        <taxon>Bacillota</taxon>
        <taxon>Bacilli</taxon>
        <taxon>Bacillales</taxon>
        <taxon>Bacillaceae</taxon>
        <taxon>Bacillus</taxon>
    </lineage>
</organism>
<dbReference type="InterPro" id="IPR014132">
    <property type="entry name" value="PdaB-like"/>
</dbReference>
<dbReference type="SUPFAM" id="SSF88713">
    <property type="entry name" value="Glycoside hydrolase/deacetylase"/>
    <property type="match status" value="1"/>
</dbReference>
<keyword evidence="4" id="KW-1185">Reference proteome</keyword>
<comment type="caution">
    <text evidence="3">The sequence shown here is derived from an EMBL/GenBank/DDBJ whole genome shotgun (WGS) entry which is preliminary data.</text>
</comment>
<sequence length="253" mass="28687">MNFFYTLNGRKLKQLLIIVVAALFSAGILYVEQDQLAVFSTKDGPRAIDKVNTKEKKIALTFDISWGETKAMPILEILKKHHLNKTTFFLSGSWVEKHPDIAKRIAEDGHEIGLHGYRYQNYTEWEDAKVQQDIYLAQDALKDITKENSKLLRPPNGSFNKRVLTISEKLGYTIVHWSIDSEDWKNPGTNQIIKNVTENVKGGDIVLLHASDSAKQTEKALPVIIDDLKKRGFSFVTVSELIADTNTKSKEIN</sequence>
<protein>
    <submittedName>
        <fullName evidence="3">Polysaccharide deacetylase family sporulation protein PdaB</fullName>
    </submittedName>
</protein>
<dbReference type="GO" id="GO:0016020">
    <property type="term" value="C:membrane"/>
    <property type="evidence" value="ECO:0007669"/>
    <property type="project" value="TreeGrafter"/>
</dbReference>
<dbReference type="PROSITE" id="PS51677">
    <property type="entry name" value="NODB"/>
    <property type="match status" value="1"/>
</dbReference>
<dbReference type="Proteomes" id="UP000253314">
    <property type="component" value="Unassembled WGS sequence"/>
</dbReference>
<dbReference type="OrthoDB" id="9806342at2"/>
<evidence type="ECO:0000256" key="1">
    <source>
        <dbReference type="SAM" id="Phobius"/>
    </source>
</evidence>
<proteinExistence type="predicted"/>
<keyword evidence="1" id="KW-0472">Membrane</keyword>
<reference evidence="3 4" key="1">
    <citation type="submission" date="2018-07" db="EMBL/GenBank/DDBJ databases">
        <title>Lottiidibacillus patelloidae gen. nov., sp. nov., isolated from the intestinal tract of a marine limpet and the reclassification of B. taeanensis BH030017T, B. algicola KMM 3737T and B. hwajinpoensis SW-72T as genus Lottiidibacillus.</title>
        <authorList>
            <person name="Liu R."/>
            <person name="Huang Z."/>
        </authorList>
    </citation>
    <scope>NUCLEOTIDE SEQUENCE [LARGE SCALE GENOMIC DNA]</scope>
    <source>
        <strain evidence="3 4">BH030017</strain>
    </source>
</reference>
<dbReference type="PANTHER" id="PTHR10587:SF128">
    <property type="entry name" value="POLYSACCHARIDE DEACETYLASE PDAB-RELATED"/>
    <property type="match status" value="1"/>
</dbReference>
<name>A0A366XPZ6_9BACI</name>
<feature type="domain" description="NodB homology" evidence="2">
    <location>
        <begin position="56"/>
        <end position="236"/>
    </location>
</feature>
<keyword evidence="1" id="KW-1133">Transmembrane helix</keyword>
<dbReference type="RefSeq" id="WP_113808075.1">
    <property type="nucleotide sequence ID" value="NZ_QOCW01000030.1"/>
</dbReference>
<dbReference type="InterPro" id="IPR011330">
    <property type="entry name" value="Glyco_hydro/deAcase_b/a-brl"/>
</dbReference>
<dbReference type="NCBIfam" id="TIGR02764">
    <property type="entry name" value="spore_ybaN_pdaB"/>
    <property type="match status" value="1"/>
</dbReference>
<dbReference type="InterPro" id="IPR002509">
    <property type="entry name" value="NODB_dom"/>
</dbReference>
<feature type="transmembrane region" description="Helical" evidence="1">
    <location>
        <begin position="12"/>
        <end position="31"/>
    </location>
</feature>
<dbReference type="AlphaFoldDB" id="A0A366XPZ6"/>
<evidence type="ECO:0000259" key="2">
    <source>
        <dbReference type="PROSITE" id="PS51677"/>
    </source>
</evidence>
<evidence type="ECO:0000313" key="3">
    <source>
        <dbReference type="EMBL" id="RBW67796.1"/>
    </source>
</evidence>
<evidence type="ECO:0000313" key="4">
    <source>
        <dbReference type="Proteomes" id="UP000253314"/>
    </source>
</evidence>
<dbReference type="Pfam" id="PF01522">
    <property type="entry name" value="Polysacc_deac_1"/>
    <property type="match status" value="1"/>
</dbReference>
<dbReference type="PANTHER" id="PTHR10587">
    <property type="entry name" value="GLYCOSYL TRANSFERASE-RELATED"/>
    <property type="match status" value="1"/>
</dbReference>
<accession>A0A366XPZ6</accession>